<dbReference type="CDD" id="cd17919">
    <property type="entry name" value="DEXHc_Snf"/>
    <property type="match status" value="1"/>
</dbReference>
<reference evidence="5 6" key="1">
    <citation type="submission" date="2016-10" db="EMBL/GenBank/DDBJ databases">
        <authorList>
            <person name="de Groot N.N."/>
        </authorList>
    </citation>
    <scope>NUCLEOTIDE SEQUENCE [LARGE SCALE GENOMIC DNA]</scope>
    <source>
        <strain evidence="5 6">CPCC 100156</strain>
    </source>
</reference>
<dbReference type="InterPro" id="IPR038718">
    <property type="entry name" value="SNF2-like_sf"/>
</dbReference>
<dbReference type="SMART" id="SM00490">
    <property type="entry name" value="HELICc"/>
    <property type="match status" value="1"/>
</dbReference>
<gene>
    <name evidence="5" type="ORF">SAMN04487779_1009157</name>
</gene>
<name>A0A1G6VSA0_9PROT</name>
<keyword evidence="5" id="KW-0347">Helicase</keyword>
<proteinExistence type="predicted"/>
<dbReference type="SMART" id="SM00487">
    <property type="entry name" value="DEXDc"/>
    <property type="match status" value="1"/>
</dbReference>
<dbReference type="GO" id="GO:0005524">
    <property type="term" value="F:ATP binding"/>
    <property type="evidence" value="ECO:0007669"/>
    <property type="project" value="InterPro"/>
</dbReference>
<keyword evidence="5" id="KW-0547">Nucleotide-binding</keyword>
<evidence type="ECO:0000256" key="1">
    <source>
        <dbReference type="ARBA" id="ARBA00022801"/>
    </source>
</evidence>
<protein>
    <submittedName>
        <fullName evidence="5">Helicase conserved C-terminal domain-containing protein</fullName>
    </submittedName>
</protein>
<dbReference type="Proteomes" id="UP000198925">
    <property type="component" value="Unassembled WGS sequence"/>
</dbReference>
<dbReference type="GO" id="GO:0016787">
    <property type="term" value="F:hydrolase activity"/>
    <property type="evidence" value="ECO:0007669"/>
    <property type="project" value="UniProtKB-KW"/>
</dbReference>
<dbReference type="Pfam" id="PF00271">
    <property type="entry name" value="Helicase_C"/>
    <property type="match status" value="1"/>
</dbReference>
<keyword evidence="1" id="KW-0378">Hydrolase</keyword>
<keyword evidence="6" id="KW-1185">Reference proteome</keyword>
<dbReference type="InterPro" id="IPR049730">
    <property type="entry name" value="SNF2/RAD54-like_C"/>
</dbReference>
<feature type="region of interest" description="Disordered" evidence="2">
    <location>
        <begin position="435"/>
        <end position="461"/>
    </location>
</feature>
<dbReference type="EMBL" id="FMZX01000009">
    <property type="protein sequence ID" value="SDD56424.1"/>
    <property type="molecule type" value="Genomic_DNA"/>
</dbReference>
<dbReference type="InterPro" id="IPR014001">
    <property type="entry name" value="Helicase_ATP-bd"/>
</dbReference>
<evidence type="ECO:0000259" key="3">
    <source>
        <dbReference type="PROSITE" id="PS51192"/>
    </source>
</evidence>
<dbReference type="AlphaFoldDB" id="A0A1G6VSA0"/>
<dbReference type="GO" id="GO:0004386">
    <property type="term" value="F:helicase activity"/>
    <property type="evidence" value="ECO:0007669"/>
    <property type="project" value="UniProtKB-KW"/>
</dbReference>
<feature type="domain" description="Helicase ATP-binding" evidence="3">
    <location>
        <begin position="480"/>
        <end position="659"/>
    </location>
</feature>
<evidence type="ECO:0000313" key="5">
    <source>
        <dbReference type="EMBL" id="SDD56424.1"/>
    </source>
</evidence>
<dbReference type="InterPro" id="IPR027417">
    <property type="entry name" value="P-loop_NTPase"/>
</dbReference>
<dbReference type="Gene3D" id="3.40.50.300">
    <property type="entry name" value="P-loop containing nucleotide triphosphate hydrolases"/>
    <property type="match status" value="1"/>
</dbReference>
<evidence type="ECO:0000256" key="2">
    <source>
        <dbReference type="SAM" id="MobiDB-lite"/>
    </source>
</evidence>
<dbReference type="RefSeq" id="WP_143018169.1">
    <property type="nucleotide sequence ID" value="NZ_FMZX01000009.1"/>
</dbReference>
<dbReference type="InterPro" id="IPR001650">
    <property type="entry name" value="Helicase_C-like"/>
</dbReference>
<dbReference type="Pfam" id="PF00176">
    <property type="entry name" value="SNF2-rel_dom"/>
    <property type="match status" value="1"/>
</dbReference>
<dbReference type="SUPFAM" id="SSF52540">
    <property type="entry name" value="P-loop containing nucleoside triphosphate hydrolases"/>
    <property type="match status" value="2"/>
</dbReference>
<evidence type="ECO:0000259" key="4">
    <source>
        <dbReference type="PROSITE" id="PS51194"/>
    </source>
</evidence>
<organism evidence="5 6">
    <name type="scientific">Belnapia rosea</name>
    <dbReference type="NCBI Taxonomy" id="938405"/>
    <lineage>
        <taxon>Bacteria</taxon>
        <taxon>Pseudomonadati</taxon>
        <taxon>Pseudomonadota</taxon>
        <taxon>Alphaproteobacteria</taxon>
        <taxon>Acetobacterales</taxon>
        <taxon>Roseomonadaceae</taxon>
        <taxon>Belnapia</taxon>
    </lineage>
</organism>
<dbReference type="PROSITE" id="PS51194">
    <property type="entry name" value="HELICASE_CTER"/>
    <property type="match status" value="1"/>
</dbReference>
<dbReference type="InterPro" id="IPR000330">
    <property type="entry name" value="SNF2_N"/>
</dbReference>
<dbReference type="CDD" id="cd18793">
    <property type="entry name" value="SF2_C_SNF"/>
    <property type="match status" value="1"/>
</dbReference>
<feature type="domain" description="Helicase C-terminal" evidence="4">
    <location>
        <begin position="780"/>
        <end position="937"/>
    </location>
</feature>
<evidence type="ECO:0000313" key="6">
    <source>
        <dbReference type="Proteomes" id="UP000198925"/>
    </source>
</evidence>
<accession>A0A1G6VSA0</accession>
<keyword evidence="5" id="KW-0067">ATP-binding</keyword>
<dbReference type="Gene3D" id="3.40.50.10810">
    <property type="entry name" value="Tandem AAA-ATPase domain"/>
    <property type="match status" value="1"/>
</dbReference>
<dbReference type="PROSITE" id="PS51192">
    <property type="entry name" value="HELICASE_ATP_BIND_1"/>
    <property type="match status" value="1"/>
</dbReference>
<sequence length="953" mass="102266">MTPRFEHAISDAGTELRLVGPKGAIPLDQWAIEAPPSLISGVDLVHRFIAAESALADDEMVLLEHETVAGLSLREAGPLNLGPVAEVRAVVQGRGLLTRPDFSADLQWQRPNGQAVLNADRVGAWLKLGDSYRRLPAALLAIAEQVDRLNAVPADDTGARLAAIAALREVLPAASAEAEAKGILGQLTIAQADAFSLDLEGEGESARLLPVLHQSGENAANPVLTPAQQRAFAADQFYRFGAARPVYTLGNGVVVVLAPQLRRALEVVRKVASQPLARRKALLAAPRAWLREAIGEDADGTVLESVFRETEAWSDRVLGLGLWQPRILPWIALQGADWFGPETTSESSRASAPQTGLVVDGQTIPLTPEENRALQARVEDAIGAGRGAVPLEAGGKSLSVPATHETLAALQKAEAAGMRPQAKAKDPAEAPEVLLIKPNEESVDVEAEVAQRPSPPRGSPTCLATNLKPHQAEGLEWLQRAWSGGEPGVLLADDMGLGKTLQGLAFLAWLREGMSAGVIPKVPLLIVAPTGLLENWRAEHDRHLAAPGLGRCLNAFGKGLAALRRAADGTGPGLDVAALGAADWVLTTYETLRDYDRDFGGVRFAALLFDEAQKIKTPGIRLTDAAKAMNADFRVALTGTPVENRLADLWCIVDGVHPGGLGDLKSFSAEYERSPDEERLRRLKRLLDSGSPNRPALMLRRLKEDRLPDLPPRHEVLREAPMPKGQAEAYAATVAAARGADRAGAVLEALQQLRALCLHPSPDDTAEDAAFIAASARLLTTFRSLDEIAQRGERALVFLDHLALQARLVGIIQRRYGMALPPMVINGEVTGAIRQARVDRFQAGGEGFDVMLLSPRAGGVGLTLTRANHVIHLARWWNPAVEDQCTGRVLRIGQTRPVTVHLPLATLPDGRRSFDQNLHALLTRKRQLMRDALLPPGPTGADQDELFTATMNG</sequence>
<dbReference type="PANTHER" id="PTHR10799">
    <property type="entry name" value="SNF2/RAD54 HELICASE FAMILY"/>
    <property type="match status" value="1"/>
</dbReference>